<dbReference type="Proteomes" id="UP000181941">
    <property type="component" value="Unassembled WGS sequence"/>
</dbReference>
<dbReference type="EMBL" id="MNVC01000037">
    <property type="protein sequence ID" value="OIO18610.1"/>
    <property type="molecule type" value="Genomic_DNA"/>
</dbReference>
<name>A0A1J4U2H0_9BACT</name>
<reference evidence="2 3" key="1">
    <citation type="journal article" date="2016" name="Environ. Microbiol.">
        <title>Genomic resolution of a cold subsurface aquifer community provides metabolic insights for novel microbes adapted to high CO concentrations.</title>
        <authorList>
            <person name="Probst A.J."/>
            <person name="Castelle C.J."/>
            <person name="Singh A."/>
            <person name="Brown C.T."/>
            <person name="Anantharaman K."/>
            <person name="Sharon I."/>
            <person name="Hug L.A."/>
            <person name="Burstein D."/>
            <person name="Emerson J.B."/>
            <person name="Thomas B.C."/>
            <person name="Banfield J.F."/>
        </authorList>
    </citation>
    <scope>NUCLEOTIDE SEQUENCE [LARGE SCALE GENOMIC DNA]</scope>
    <source>
        <strain evidence="2">CG1_02_32_51</strain>
    </source>
</reference>
<protein>
    <submittedName>
        <fullName evidence="2">Uncharacterized protein</fullName>
    </submittedName>
</protein>
<evidence type="ECO:0000313" key="3">
    <source>
        <dbReference type="Proteomes" id="UP000181941"/>
    </source>
</evidence>
<accession>A0A1J4U2H0</accession>
<comment type="caution">
    <text evidence="2">The sequence shown here is derived from an EMBL/GenBank/DDBJ whole genome shotgun (WGS) entry which is preliminary data.</text>
</comment>
<proteinExistence type="predicted"/>
<feature type="region of interest" description="Disordered" evidence="1">
    <location>
        <begin position="24"/>
        <end position="44"/>
    </location>
</feature>
<evidence type="ECO:0000313" key="2">
    <source>
        <dbReference type="EMBL" id="OIO18610.1"/>
    </source>
</evidence>
<dbReference type="AlphaFoldDB" id="A0A1J4U2H0"/>
<sequence>MIPLHHLVGGFDEHPHEVELLEEFQTQEVGDQSKKGSQDDGKKNEHVLSPVCRLRKCLRTDNNVTKTIFCQYLVIMSNTT</sequence>
<gene>
    <name evidence="2" type="ORF">AUJ23_03285</name>
</gene>
<evidence type="ECO:0000256" key="1">
    <source>
        <dbReference type="SAM" id="MobiDB-lite"/>
    </source>
</evidence>
<feature type="compositionally biased region" description="Basic and acidic residues" evidence="1">
    <location>
        <begin position="31"/>
        <end position="44"/>
    </location>
</feature>
<organism evidence="2 3">
    <name type="scientific">Candidatus Magasanikbacteria bacterium CG1_02_32_51</name>
    <dbReference type="NCBI Taxonomy" id="1805238"/>
    <lineage>
        <taxon>Bacteria</taxon>
        <taxon>Candidatus Magasanikiibacteriota</taxon>
    </lineage>
</organism>